<reference evidence="2" key="2">
    <citation type="journal article" date="2016" name="Sci. Rep.">
        <title>Dictyocaulus viviparus genome, variome and transcriptome elucidate lungworm biology and support future intervention.</title>
        <authorList>
            <person name="McNulty S.N."/>
            <person name="Strube C."/>
            <person name="Rosa B.A."/>
            <person name="Martin J.C."/>
            <person name="Tyagi R."/>
            <person name="Choi Y.J."/>
            <person name="Wang Q."/>
            <person name="Hallsworth Pepin K."/>
            <person name="Zhang X."/>
            <person name="Ozersky P."/>
            <person name="Wilson R.K."/>
            <person name="Sternberg P.W."/>
            <person name="Gasser R.B."/>
            <person name="Mitreva M."/>
        </authorList>
    </citation>
    <scope>NUCLEOTIDE SEQUENCE [LARGE SCALE GENOMIC DNA]</scope>
    <source>
        <strain evidence="2">HannoverDv2000</strain>
    </source>
</reference>
<dbReference type="STRING" id="29172.A0A0D8X9U3"/>
<reference evidence="1 2" key="1">
    <citation type="submission" date="2013-11" db="EMBL/GenBank/DDBJ databases">
        <title>Draft genome of the bovine lungworm Dictyocaulus viviparus.</title>
        <authorList>
            <person name="Mitreva M."/>
        </authorList>
    </citation>
    <scope>NUCLEOTIDE SEQUENCE [LARGE SCALE GENOMIC DNA]</scope>
    <source>
        <strain evidence="1 2">HannoverDv2000</strain>
    </source>
</reference>
<protein>
    <submittedName>
        <fullName evidence="1">Uncharacterized protein</fullName>
    </submittedName>
</protein>
<dbReference type="Proteomes" id="UP000053766">
    <property type="component" value="Unassembled WGS sequence"/>
</dbReference>
<evidence type="ECO:0000313" key="1">
    <source>
        <dbReference type="EMBL" id="KJH41360.1"/>
    </source>
</evidence>
<accession>A0A0D8X9U3</accession>
<keyword evidence="2" id="KW-1185">Reference proteome</keyword>
<proteinExistence type="predicted"/>
<dbReference type="AlphaFoldDB" id="A0A0D8X9U3"/>
<name>A0A0D8X9U3_DICVI</name>
<dbReference type="EMBL" id="KN716843">
    <property type="protein sequence ID" value="KJH41360.1"/>
    <property type="molecule type" value="Genomic_DNA"/>
</dbReference>
<sequence length="121" mass="14460">MSSKSGLTKNLDIRSGKRLISQRFYDRFTLYRIKSFLKIDKELVSTVTPYKENGTLKHRAKPYSEDYDIIYKNHPLIMMAKSEVLLSHRLVLALLRHKWNSLGRFVYYFVHNMLSYRVKEI</sequence>
<dbReference type="OrthoDB" id="1661883at2759"/>
<gene>
    <name evidence="1" type="ORF">DICVIV_12666</name>
</gene>
<evidence type="ECO:0000313" key="2">
    <source>
        <dbReference type="Proteomes" id="UP000053766"/>
    </source>
</evidence>
<organism evidence="1 2">
    <name type="scientific">Dictyocaulus viviparus</name>
    <name type="common">Bovine lungworm</name>
    <dbReference type="NCBI Taxonomy" id="29172"/>
    <lineage>
        <taxon>Eukaryota</taxon>
        <taxon>Metazoa</taxon>
        <taxon>Ecdysozoa</taxon>
        <taxon>Nematoda</taxon>
        <taxon>Chromadorea</taxon>
        <taxon>Rhabditida</taxon>
        <taxon>Rhabditina</taxon>
        <taxon>Rhabditomorpha</taxon>
        <taxon>Strongyloidea</taxon>
        <taxon>Metastrongylidae</taxon>
        <taxon>Dictyocaulus</taxon>
    </lineage>
</organism>